<dbReference type="KEGG" id="eio:H9L01_09105"/>
<keyword evidence="1" id="KW-1133">Transmembrane helix</keyword>
<proteinExistence type="predicted"/>
<name>A0A7G9RY41_9FIRM</name>
<dbReference type="EMBL" id="CP060715">
    <property type="protein sequence ID" value="QNN60516.1"/>
    <property type="molecule type" value="Genomic_DNA"/>
</dbReference>
<dbReference type="AlphaFoldDB" id="A0A7G9RY41"/>
<evidence type="ECO:0000313" key="3">
    <source>
        <dbReference type="Proteomes" id="UP000515928"/>
    </source>
</evidence>
<sequence>MKQFSGKYVNISEGVKTITTKGGQIMNAFKNWNTRKNREFVILALIFVGVINILQIGCLSRFVFHLPCPFCGMSRAWISFLNLNISDALYFHPLFWLAPLYVMVLADWINSKRSQKLLFILTTVFVVVFLYRAIFLYIP</sequence>
<dbReference type="Pfam" id="PF10825">
    <property type="entry name" value="DUF2752"/>
    <property type="match status" value="1"/>
</dbReference>
<dbReference type="InterPro" id="IPR021215">
    <property type="entry name" value="DUF2752"/>
</dbReference>
<evidence type="ECO:0000313" key="2">
    <source>
        <dbReference type="EMBL" id="QNN60516.1"/>
    </source>
</evidence>
<dbReference type="RefSeq" id="WP_187533644.1">
    <property type="nucleotide sequence ID" value="NZ_CP060715.1"/>
</dbReference>
<accession>A0A7G9RY41</accession>
<keyword evidence="1" id="KW-0812">Transmembrane</keyword>
<gene>
    <name evidence="2" type="ORF">H9L01_09105</name>
</gene>
<feature type="transmembrane region" description="Helical" evidence="1">
    <location>
        <begin position="89"/>
        <end position="110"/>
    </location>
</feature>
<protein>
    <submittedName>
        <fullName evidence="2">DUF2752 domain-containing protein</fullName>
    </submittedName>
</protein>
<feature type="transmembrane region" description="Helical" evidence="1">
    <location>
        <begin position="40"/>
        <end position="64"/>
    </location>
</feature>
<dbReference type="Proteomes" id="UP000515928">
    <property type="component" value="Chromosome"/>
</dbReference>
<organism evidence="2 3">
    <name type="scientific">Erysipelothrix inopinata</name>
    <dbReference type="NCBI Taxonomy" id="225084"/>
    <lineage>
        <taxon>Bacteria</taxon>
        <taxon>Bacillati</taxon>
        <taxon>Bacillota</taxon>
        <taxon>Erysipelotrichia</taxon>
        <taxon>Erysipelotrichales</taxon>
        <taxon>Erysipelotrichaceae</taxon>
        <taxon>Erysipelothrix</taxon>
    </lineage>
</organism>
<keyword evidence="3" id="KW-1185">Reference proteome</keyword>
<feature type="transmembrane region" description="Helical" evidence="1">
    <location>
        <begin position="117"/>
        <end position="138"/>
    </location>
</feature>
<keyword evidence="1" id="KW-0472">Membrane</keyword>
<reference evidence="2 3" key="1">
    <citation type="submission" date="2020-08" db="EMBL/GenBank/DDBJ databases">
        <title>Genome sequence of Erysipelothrix inopinata DSM 15511T.</title>
        <authorList>
            <person name="Hyun D.-W."/>
            <person name="Bae J.-W."/>
        </authorList>
    </citation>
    <scope>NUCLEOTIDE SEQUENCE [LARGE SCALE GENOMIC DNA]</scope>
    <source>
        <strain evidence="2 3">DSM 15511</strain>
    </source>
</reference>
<evidence type="ECO:0000256" key="1">
    <source>
        <dbReference type="SAM" id="Phobius"/>
    </source>
</evidence>